<evidence type="ECO:0000313" key="11">
    <source>
        <dbReference type="Proteomes" id="UP001158986"/>
    </source>
</evidence>
<dbReference type="SUPFAM" id="SSF81338">
    <property type="entry name" value="Aquaporin-like"/>
    <property type="match status" value="1"/>
</dbReference>
<sequence>MALPLIEKKTTNAVVEVQPIQSPVNILAVDPIQQLIFRFVVSVIAILLFAIVVGSKMLRNDDKIESGYASVQEPNHTKSSLFRECLAEFLGTMVMTMFGNGVAAQVILGEGTRGEYININLCGGLGVLFGIHVSGGVSGAHLNPAITTTLAWFGRMEWKKVPYYIISQILGAFVAAFIVWLLYFPMFNLLDPERTLMQGVFATYPFSNNVPVGTCFLTEVVGTALLMGCIFALGDELNKPANPYTQPGAVALLVVAIGMAFGMNSGYAINPARDFGPRFFSWIAGWGSEVFTVRDSYFWVPIVGPLLGGPIGAGIYVGFIEHHHPREYKHPLEE</sequence>
<evidence type="ECO:0000256" key="3">
    <source>
        <dbReference type="ARBA" id="ARBA00022448"/>
    </source>
</evidence>
<dbReference type="AlphaFoldDB" id="A0AAU9KU64"/>
<dbReference type="Proteomes" id="UP001158986">
    <property type="component" value="Unassembled WGS sequence"/>
</dbReference>
<protein>
    <recommendedName>
        <fullName evidence="13">Aquaporin</fullName>
    </recommendedName>
</protein>
<evidence type="ECO:0000256" key="4">
    <source>
        <dbReference type="ARBA" id="ARBA00022692"/>
    </source>
</evidence>
<comment type="caution">
    <text evidence="9">The sequence shown here is derived from an EMBL/GenBank/DDBJ whole genome shotgun (WGS) entry which is preliminary data.</text>
</comment>
<feature type="transmembrane region" description="Helical" evidence="8">
    <location>
        <begin position="163"/>
        <end position="190"/>
    </location>
</feature>
<keyword evidence="3 7" id="KW-0813">Transport</keyword>
<keyword evidence="4 7" id="KW-0812">Transmembrane</keyword>
<comment type="similarity">
    <text evidence="2 7">Belongs to the MIP/aquaporin (TC 1.A.8) family.</text>
</comment>
<name>A0AAU9KU64_9STRA</name>
<feature type="transmembrane region" description="Helical" evidence="8">
    <location>
        <begin position="297"/>
        <end position="319"/>
    </location>
</feature>
<evidence type="ECO:0000313" key="12">
    <source>
        <dbReference type="Proteomes" id="UP001160483"/>
    </source>
</evidence>
<dbReference type="EMBL" id="CAKKTJ010000157">
    <property type="protein sequence ID" value="CAH0476605.1"/>
    <property type="molecule type" value="Genomic_DNA"/>
</dbReference>
<dbReference type="EMBL" id="CAKLCB010000383">
    <property type="protein sequence ID" value="CAH0521774.1"/>
    <property type="molecule type" value="Genomic_DNA"/>
</dbReference>
<keyword evidence="11" id="KW-1185">Reference proteome</keyword>
<dbReference type="Pfam" id="PF00230">
    <property type="entry name" value="MIP"/>
    <property type="match status" value="1"/>
</dbReference>
<evidence type="ECO:0000256" key="5">
    <source>
        <dbReference type="ARBA" id="ARBA00022989"/>
    </source>
</evidence>
<gene>
    <name evidence="10" type="ORF">PBS001_LOCUS8216</name>
    <name evidence="9" type="ORF">PBS003_LOCUS3379</name>
</gene>
<dbReference type="PANTHER" id="PTHR43829:SF9">
    <property type="entry name" value="AQUAPORIN-9"/>
    <property type="match status" value="1"/>
</dbReference>
<comment type="subcellular location">
    <subcellularLocation>
        <location evidence="1">Membrane</location>
        <topology evidence="1">Multi-pass membrane protein</topology>
    </subcellularLocation>
</comment>
<feature type="transmembrane region" description="Helical" evidence="8">
    <location>
        <begin position="246"/>
        <end position="269"/>
    </location>
</feature>
<proteinExistence type="inferred from homology"/>
<dbReference type="Proteomes" id="UP001160483">
    <property type="component" value="Unassembled WGS sequence"/>
</dbReference>
<dbReference type="Gene3D" id="1.20.1080.10">
    <property type="entry name" value="Glycerol uptake facilitator protein"/>
    <property type="match status" value="1"/>
</dbReference>
<evidence type="ECO:0000256" key="2">
    <source>
        <dbReference type="ARBA" id="ARBA00006175"/>
    </source>
</evidence>
<feature type="transmembrane region" description="Helical" evidence="8">
    <location>
        <begin position="35"/>
        <end position="54"/>
    </location>
</feature>
<dbReference type="InterPro" id="IPR023271">
    <property type="entry name" value="Aquaporin-like"/>
</dbReference>
<evidence type="ECO:0008006" key="13">
    <source>
        <dbReference type="Google" id="ProtNLM"/>
    </source>
</evidence>
<dbReference type="PRINTS" id="PR00783">
    <property type="entry name" value="MINTRINSICP"/>
</dbReference>
<evidence type="ECO:0000256" key="1">
    <source>
        <dbReference type="ARBA" id="ARBA00004141"/>
    </source>
</evidence>
<dbReference type="NCBIfam" id="TIGR00861">
    <property type="entry name" value="MIP"/>
    <property type="match status" value="1"/>
</dbReference>
<dbReference type="GO" id="GO:0015250">
    <property type="term" value="F:water channel activity"/>
    <property type="evidence" value="ECO:0007669"/>
    <property type="project" value="TreeGrafter"/>
</dbReference>
<feature type="transmembrane region" description="Helical" evidence="8">
    <location>
        <begin position="210"/>
        <end position="234"/>
    </location>
</feature>
<keyword evidence="5 8" id="KW-1133">Transmembrane helix</keyword>
<dbReference type="InterPro" id="IPR000425">
    <property type="entry name" value="MIP"/>
</dbReference>
<evidence type="ECO:0000256" key="7">
    <source>
        <dbReference type="RuleBase" id="RU000477"/>
    </source>
</evidence>
<evidence type="ECO:0000313" key="9">
    <source>
        <dbReference type="EMBL" id="CAH0476605.1"/>
    </source>
</evidence>
<keyword evidence="6 8" id="KW-0472">Membrane</keyword>
<reference evidence="9 11" key="1">
    <citation type="submission" date="2021-11" db="EMBL/GenBank/DDBJ databases">
        <authorList>
            <person name="Islam A."/>
            <person name="Islam S."/>
            <person name="Flora M.S."/>
            <person name="Rahman M."/>
            <person name="Ziaur R.M."/>
            <person name="Epstein J.H."/>
            <person name="Hassan M."/>
            <person name="Klassen M."/>
            <person name="Woodard K."/>
            <person name="Webb A."/>
            <person name="Webby R.J."/>
            <person name="El Zowalaty M.E."/>
        </authorList>
    </citation>
    <scope>NUCLEOTIDE SEQUENCE</scope>
    <source>
        <strain evidence="10">Pbs1</strain>
        <strain evidence="9">Pbs3</strain>
    </source>
</reference>
<evidence type="ECO:0000256" key="6">
    <source>
        <dbReference type="ARBA" id="ARBA00023136"/>
    </source>
</evidence>
<dbReference type="CDD" id="cd00333">
    <property type="entry name" value="MIP"/>
    <property type="match status" value="1"/>
</dbReference>
<dbReference type="PRINTS" id="PR02019">
    <property type="entry name" value="AQUAPORIN7"/>
</dbReference>
<dbReference type="InterPro" id="IPR050363">
    <property type="entry name" value="MIP/Aquaporin"/>
</dbReference>
<evidence type="ECO:0000313" key="10">
    <source>
        <dbReference type="EMBL" id="CAH0521774.1"/>
    </source>
</evidence>
<dbReference type="GO" id="GO:0005886">
    <property type="term" value="C:plasma membrane"/>
    <property type="evidence" value="ECO:0007669"/>
    <property type="project" value="TreeGrafter"/>
</dbReference>
<evidence type="ECO:0000256" key="8">
    <source>
        <dbReference type="SAM" id="Phobius"/>
    </source>
</evidence>
<accession>A0AAU9KU64</accession>
<dbReference type="PANTHER" id="PTHR43829">
    <property type="entry name" value="AQUAPORIN OR AQUAGLYCEROPORIN RELATED"/>
    <property type="match status" value="1"/>
</dbReference>
<dbReference type="GO" id="GO:0015254">
    <property type="term" value="F:glycerol channel activity"/>
    <property type="evidence" value="ECO:0007669"/>
    <property type="project" value="TreeGrafter"/>
</dbReference>
<organism evidence="9 12">
    <name type="scientific">Peronospora belbahrii</name>
    <dbReference type="NCBI Taxonomy" id="622444"/>
    <lineage>
        <taxon>Eukaryota</taxon>
        <taxon>Sar</taxon>
        <taxon>Stramenopiles</taxon>
        <taxon>Oomycota</taxon>
        <taxon>Peronosporomycetes</taxon>
        <taxon>Peronosporales</taxon>
        <taxon>Peronosporaceae</taxon>
        <taxon>Peronospora</taxon>
    </lineage>
</organism>